<dbReference type="EMBL" id="CAFBQW010000002">
    <property type="protein sequence ID" value="CAB5059209.1"/>
    <property type="molecule type" value="Genomic_DNA"/>
</dbReference>
<evidence type="ECO:0000313" key="5">
    <source>
        <dbReference type="EMBL" id="CAB4971546.1"/>
    </source>
</evidence>
<dbReference type="PROSITE" id="PS00061">
    <property type="entry name" value="ADH_SHORT"/>
    <property type="match status" value="1"/>
</dbReference>
<protein>
    <submittedName>
        <fullName evidence="7">Unannotated protein</fullName>
    </submittedName>
</protein>
<evidence type="ECO:0000313" key="3">
    <source>
        <dbReference type="EMBL" id="CAB4691888.1"/>
    </source>
</evidence>
<comment type="similarity">
    <text evidence="1">Belongs to the short-chain dehydrogenases/reductases (SDR) family.</text>
</comment>
<evidence type="ECO:0000313" key="4">
    <source>
        <dbReference type="EMBL" id="CAB4802791.1"/>
    </source>
</evidence>
<dbReference type="SUPFAM" id="SSF51735">
    <property type="entry name" value="NAD(P)-binding Rossmann-fold domains"/>
    <property type="match status" value="1"/>
</dbReference>
<dbReference type="Pfam" id="PF00106">
    <property type="entry name" value="adh_short"/>
    <property type="match status" value="1"/>
</dbReference>
<dbReference type="Gene3D" id="3.40.50.720">
    <property type="entry name" value="NAD(P)-binding Rossmann-like Domain"/>
    <property type="match status" value="1"/>
</dbReference>
<dbReference type="AlphaFoldDB" id="A0A6J7TYT1"/>
<dbReference type="InterPro" id="IPR051687">
    <property type="entry name" value="Peroxisomal_Beta-Oxidation"/>
</dbReference>
<reference evidence="7" key="1">
    <citation type="submission" date="2020-05" db="EMBL/GenBank/DDBJ databases">
        <authorList>
            <person name="Chiriac C."/>
            <person name="Salcher M."/>
            <person name="Ghai R."/>
            <person name="Kavagutti S V."/>
        </authorList>
    </citation>
    <scope>NUCLEOTIDE SEQUENCE</scope>
</reference>
<dbReference type="PRINTS" id="PR00080">
    <property type="entry name" value="SDRFAMILY"/>
</dbReference>
<dbReference type="EMBL" id="CAFBPW010000013">
    <property type="protein sequence ID" value="CAB5026194.1"/>
    <property type="molecule type" value="Genomic_DNA"/>
</dbReference>
<dbReference type="PANTHER" id="PTHR45024">
    <property type="entry name" value="DEHYDROGENASES, SHORT CHAIN"/>
    <property type="match status" value="1"/>
</dbReference>
<dbReference type="EMBL" id="CAFAAQ010000043">
    <property type="protein sequence ID" value="CAB4802791.1"/>
    <property type="molecule type" value="Genomic_DNA"/>
</dbReference>
<name>A0A6J7TYT1_9ZZZZ</name>
<evidence type="ECO:0000313" key="7">
    <source>
        <dbReference type="EMBL" id="CAB5059209.1"/>
    </source>
</evidence>
<evidence type="ECO:0000256" key="2">
    <source>
        <dbReference type="ARBA" id="ARBA00023002"/>
    </source>
</evidence>
<dbReference type="InterPro" id="IPR002347">
    <property type="entry name" value="SDR_fam"/>
</dbReference>
<organism evidence="7">
    <name type="scientific">freshwater metagenome</name>
    <dbReference type="NCBI Taxonomy" id="449393"/>
    <lineage>
        <taxon>unclassified sequences</taxon>
        <taxon>metagenomes</taxon>
        <taxon>ecological metagenomes</taxon>
    </lineage>
</organism>
<gene>
    <name evidence="3" type="ORF">UFOPK2582_00470</name>
    <name evidence="4" type="ORF">UFOPK3046_00665</name>
    <name evidence="5" type="ORF">UFOPK3914_00446</name>
    <name evidence="6" type="ORF">UFOPK4173_00232</name>
    <name evidence="7" type="ORF">UFOPK4354_00034</name>
</gene>
<dbReference type="EMBL" id="CAFBOG010000026">
    <property type="protein sequence ID" value="CAB4971546.1"/>
    <property type="molecule type" value="Genomic_DNA"/>
</dbReference>
<proteinExistence type="inferred from homology"/>
<dbReference type="PANTHER" id="PTHR45024:SF2">
    <property type="entry name" value="SCP2 DOMAIN-CONTAINING PROTEIN"/>
    <property type="match status" value="1"/>
</dbReference>
<evidence type="ECO:0000256" key="1">
    <source>
        <dbReference type="ARBA" id="ARBA00006484"/>
    </source>
</evidence>
<sequence length="297" mass="31633">MQTDQLLLGRSALVTGAGRGIGREEALYLAKLGAQVMVNDVDTDLSQEVVNEITAAGGSACRNNSDIATWAGAEEAVSGAVREFGQLDVLVNNAGIIRDTMSFSMNEEQWDDVIRVHLKGHAACAHFAGCHWRDRSKAGESGVSGRIVNTASESGLYGLAGQINYASAKAGIAAMTVVLARELHKYGVTVNAIAPRARTRMTESVLGSLLPEEGAFDEWDPANIAPVVAWLASDQSNRITGQVFVVNGDKVHLMSGWHRVGRIENAGRAWTVDDLQAKSAELFGEHSTGRPAMGFGE</sequence>
<keyword evidence="2" id="KW-0560">Oxidoreductase</keyword>
<dbReference type="InterPro" id="IPR020904">
    <property type="entry name" value="Sc_DH/Rdtase_CS"/>
</dbReference>
<dbReference type="InterPro" id="IPR036291">
    <property type="entry name" value="NAD(P)-bd_dom_sf"/>
</dbReference>
<dbReference type="GO" id="GO:0016491">
    <property type="term" value="F:oxidoreductase activity"/>
    <property type="evidence" value="ECO:0007669"/>
    <property type="project" value="UniProtKB-KW"/>
</dbReference>
<dbReference type="PRINTS" id="PR00081">
    <property type="entry name" value="GDHRDH"/>
</dbReference>
<evidence type="ECO:0000313" key="6">
    <source>
        <dbReference type="EMBL" id="CAB5026194.1"/>
    </source>
</evidence>
<dbReference type="EMBL" id="CAEZXS010000037">
    <property type="protein sequence ID" value="CAB4691888.1"/>
    <property type="molecule type" value="Genomic_DNA"/>
</dbReference>
<accession>A0A6J7TYT1</accession>